<evidence type="ECO:0000256" key="2">
    <source>
        <dbReference type="ARBA" id="ARBA00022692"/>
    </source>
</evidence>
<keyword evidence="6" id="KW-0482">Metalloprotease</keyword>
<evidence type="ECO:0000256" key="1">
    <source>
        <dbReference type="ARBA" id="ARBA00004167"/>
    </source>
</evidence>
<dbReference type="PANTHER" id="PTHR30168:SF0">
    <property type="entry name" value="INNER MEMBRANE PROTEIN"/>
    <property type="match status" value="1"/>
</dbReference>
<dbReference type="EMBL" id="CP031165">
    <property type="protein sequence ID" value="AXV06832.1"/>
    <property type="molecule type" value="Genomic_DNA"/>
</dbReference>
<evidence type="ECO:0000256" key="5">
    <source>
        <dbReference type="SAM" id="Phobius"/>
    </source>
</evidence>
<keyword evidence="6" id="KW-0645">Protease</keyword>
<proteinExistence type="predicted"/>
<dbReference type="KEGG" id="euz:DVS28_a2149"/>
<accession>A0A346XX85</accession>
<dbReference type="InterPro" id="IPR007343">
    <property type="entry name" value="Uncharacterised_pept_Zn_put"/>
</dbReference>
<dbReference type="PANTHER" id="PTHR30168">
    <property type="entry name" value="PUTATIVE MEMBRANE PROTEIN YPFJ"/>
    <property type="match status" value="1"/>
</dbReference>
<organism evidence="6 7">
    <name type="scientific">Euzebya pacifica</name>
    <dbReference type="NCBI Taxonomy" id="1608957"/>
    <lineage>
        <taxon>Bacteria</taxon>
        <taxon>Bacillati</taxon>
        <taxon>Actinomycetota</taxon>
        <taxon>Nitriliruptoria</taxon>
        <taxon>Euzebyales</taxon>
    </lineage>
</organism>
<feature type="transmembrane region" description="Helical" evidence="5">
    <location>
        <begin position="21"/>
        <end position="42"/>
    </location>
</feature>
<sequence>MSSDIEDRRGQRVSTGKVAGGGGLIGVVIAIAVALFGGGGGADLGAVLEQLDVAAPAAPADQNVQAQAPDTVSEQDEFVSFVLDDVQNFWDRSFADAGRTYDRSTLVLYERGTATAGCGYGEAAIGPFYCPADQKVYIDLSFFDDLATRFGAPGDFAQAYVIAHEIAHHVQNVLGISDQVRAQQQGASQSEANDLSIRLELQADCLSGVWAHSAYGRDALSPGDLEEGLGAASAVGDDAIQSSAGAPVNPETWTHGSSEQRISWFNTGFETGDVNACDTFSGNL</sequence>
<dbReference type="GO" id="GO:0008237">
    <property type="term" value="F:metallopeptidase activity"/>
    <property type="evidence" value="ECO:0007669"/>
    <property type="project" value="UniProtKB-KW"/>
</dbReference>
<evidence type="ECO:0000313" key="6">
    <source>
        <dbReference type="EMBL" id="AXV06832.1"/>
    </source>
</evidence>
<dbReference type="GO" id="GO:0006508">
    <property type="term" value="P:proteolysis"/>
    <property type="evidence" value="ECO:0007669"/>
    <property type="project" value="UniProtKB-KW"/>
</dbReference>
<gene>
    <name evidence="6" type="ORF">DVS28_a2149</name>
</gene>
<dbReference type="AlphaFoldDB" id="A0A346XX85"/>
<keyword evidence="4 5" id="KW-0472">Membrane</keyword>
<name>A0A346XX85_9ACTN</name>
<keyword evidence="6" id="KW-0378">Hydrolase</keyword>
<keyword evidence="3 5" id="KW-1133">Transmembrane helix</keyword>
<evidence type="ECO:0000256" key="3">
    <source>
        <dbReference type="ARBA" id="ARBA00022989"/>
    </source>
</evidence>
<dbReference type="Pfam" id="PF04228">
    <property type="entry name" value="Zn_peptidase"/>
    <property type="match status" value="1"/>
</dbReference>
<keyword evidence="7" id="KW-1185">Reference proteome</keyword>
<comment type="subcellular location">
    <subcellularLocation>
        <location evidence="1">Membrane</location>
        <topology evidence="1">Single-pass membrane protein</topology>
    </subcellularLocation>
</comment>
<protein>
    <submittedName>
        <fullName evidence="6">YpfJ protein, zinc metalloprotease superfamily</fullName>
    </submittedName>
</protein>
<keyword evidence="2 5" id="KW-0812">Transmembrane</keyword>
<evidence type="ECO:0000313" key="7">
    <source>
        <dbReference type="Proteomes" id="UP000264006"/>
    </source>
</evidence>
<dbReference type="Proteomes" id="UP000264006">
    <property type="component" value="Chromosome"/>
</dbReference>
<evidence type="ECO:0000256" key="4">
    <source>
        <dbReference type="ARBA" id="ARBA00023136"/>
    </source>
</evidence>
<dbReference type="GO" id="GO:0016020">
    <property type="term" value="C:membrane"/>
    <property type="evidence" value="ECO:0007669"/>
    <property type="project" value="UniProtKB-SubCell"/>
</dbReference>
<reference evidence="6 7" key="1">
    <citation type="submission" date="2018-09" db="EMBL/GenBank/DDBJ databases">
        <title>Complete genome sequence of Euzebya sp. DY32-46 isolated from seawater of Pacific Ocean.</title>
        <authorList>
            <person name="Xu L."/>
            <person name="Wu Y.-H."/>
            <person name="Xu X.-W."/>
        </authorList>
    </citation>
    <scope>NUCLEOTIDE SEQUENCE [LARGE SCALE GENOMIC DNA]</scope>
    <source>
        <strain evidence="6 7">DY32-46</strain>
    </source>
</reference>